<name>A0A8B9F1J0_9PSIT</name>
<reference evidence="2" key="1">
    <citation type="submission" date="2025-08" db="UniProtKB">
        <authorList>
            <consortium name="Ensembl"/>
        </authorList>
    </citation>
    <scope>IDENTIFICATION</scope>
</reference>
<evidence type="ECO:0000313" key="2">
    <source>
        <dbReference type="Ensembl" id="ENSACOP00000003012.1"/>
    </source>
</evidence>
<proteinExistence type="predicted"/>
<dbReference type="Proteomes" id="UP000694522">
    <property type="component" value="Unplaced"/>
</dbReference>
<evidence type="ECO:0000313" key="3">
    <source>
        <dbReference type="Proteomes" id="UP000694522"/>
    </source>
</evidence>
<evidence type="ECO:0000256" key="1">
    <source>
        <dbReference type="SAM" id="MobiDB-lite"/>
    </source>
</evidence>
<accession>A0A8B9F1J0</accession>
<keyword evidence="3" id="KW-1185">Reference proteome</keyword>
<organism evidence="2 3">
    <name type="scientific">Amazona collaria</name>
    <name type="common">yellow-billed parrot</name>
    <dbReference type="NCBI Taxonomy" id="241587"/>
    <lineage>
        <taxon>Eukaryota</taxon>
        <taxon>Metazoa</taxon>
        <taxon>Chordata</taxon>
        <taxon>Craniata</taxon>
        <taxon>Vertebrata</taxon>
        <taxon>Euteleostomi</taxon>
        <taxon>Archelosauria</taxon>
        <taxon>Archosauria</taxon>
        <taxon>Dinosauria</taxon>
        <taxon>Saurischia</taxon>
        <taxon>Theropoda</taxon>
        <taxon>Coelurosauria</taxon>
        <taxon>Aves</taxon>
        <taxon>Neognathae</taxon>
        <taxon>Neoaves</taxon>
        <taxon>Telluraves</taxon>
        <taxon>Australaves</taxon>
        <taxon>Psittaciformes</taxon>
        <taxon>Psittacidae</taxon>
        <taxon>Amazona</taxon>
    </lineage>
</organism>
<dbReference type="AlphaFoldDB" id="A0A8B9F1J0"/>
<dbReference type="Ensembl" id="ENSACOT00000003118.1">
    <property type="protein sequence ID" value="ENSACOP00000003012.1"/>
    <property type="gene ID" value="ENSACOG00000002083.1"/>
</dbReference>
<protein>
    <submittedName>
        <fullName evidence="2">Uncharacterized protein</fullName>
    </submittedName>
</protein>
<reference evidence="2" key="2">
    <citation type="submission" date="2025-09" db="UniProtKB">
        <authorList>
            <consortium name="Ensembl"/>
        </authorList>
    </citation>
    <scope>IDENTIFICATION</scope>
</reference>
<feature type="region of interest" description="Disordered" evidence="1">
    <location>
        <begin position="102"/>
        <end position="154"/>
    </location>
</feature>
<sequence length="154" mass="14621">VAAGAAAAVSVREAAPAGFPARFAAGTFIQIRSTGAAAGAPCVVSSSVAAAAASQAPGAFAPAADGGQPAGSSLYCTPHGPAGRTALLQPALGGGGGRPPVIFVFPCPPRSRRRGGPHSPPGAGGRAGPCAAGVSASPPEPPVTSGTRARRPRL</sequence>